<feature type="domain" description="Importin N-terminal" evidence="6">
    <location>
        <begin position="34"/>
        <end position="100"/>
    </location>
</feature>
<evidence type="ECO:0000256" key="5">
    <source>
        <dbReference type="ARBA" id="ARBA00023242"/>
    </source>
</evidence>
<dbReference type="EMBL" id="AKIJ01000001">
    <property type="protein sequence ID" value="KFG27238.1"/>
    <property type="molecule type" value="Genomic_DNA"/>
</dbReference>
<dbReference type="GO" id="GO:0006611">
    <property type="term" value="P:protein export from nucleus"/>
    <property type="evidence" value="ECO:0007669"/>
    <property type="project" value="InterPro"/>
</dbReference>
<dbReference type="GO" id="GO:0006405">
    <property type="term" value="P:RNA export from nucleus"/>
    <property type="evidence" value="ECO:0007669"/>
    <property type="project" value="TreeGrafter"/>
</dbReference>
<name>A0A086J520_NEMA1</name>
<dbReference type="InterPro" id="IPR040485">
    <property type="entry name" value="XPO1_repeat_3"/>
</dbReference>
<dbReference type="GO" id="GO:0031267">
    <property type="term" value="F:small GTPase binding"/>
    <property type="evidence" value="ECO:0007669"/>
    <property type="project" value="InterPro"/>
</dbReference>
<dbReference type="Pfam" id="PF18784">
    <property type="entry name" value="CRM1_repeat_2"/>
    <property type="match status" value="1"/>
</dbReference>
<dbReference type="GO" id="GO:0005737">
    <property type="term" value="C:cytoplasm"/>
    <property type="evidence" value="ECO:0007669"/>
    <property type="project" value="TreeGrafter"/>
</dbReference>
<dbReference type="SUPFAM" id="SSF48371">
    <property type="entry name" value="ARM repeat"/>
    <property type="match status" value="1"/>
</dbReference>
<dbReference type="Pfam" id="PF08389">
    <property type="entry name" value="Xpo1"/>
    <property type="match status" value="1"/>
</dbReference>
<dbReference type="GO" id="GO:0003723">
    <property type="term" value="F:RNA binding"/>
    <property type="evidence" value="ECO:0007669"/>
    <property type="project" value="TreeGrafter"/>
</dbReference>
<dbReference type="InterPro" id="IPR016024">
    <property type="entry name" value="ARM-type_fold"/>
</dbReference>
<dbReference type="RefSeq" id="XP_052905793.1">
    <property type="nucleotide sequence ID" value="XM_053047968.1"/>
</dbReference>
<dbReference type="Pfam" id="PF08767">
    <property type="entry name" value="CRM1_C"/>
    <property type="match status" value="1"/>
</dbReference>
<dbReference type="Gene3D" id="1.25.10.10">
    <property type="entry name" value="Leucine-rich Repeat Variant"/>
    <property type="match status" value="1"/>
</dbReference>
<organism evidence="7 8">
    <name type="scientific">Nematocida ausubeli (strain ATCC PRA-371 / ERTm2)</name>
    <name type="common">Nematode killer fungus</name>
    <dbReference type="NCBI Taxonomy" id="1913371"/>
    <lineage>
        <taxon>Eukaryota</taxon>
        <taxon>Fungi</taxon>
        <taxon>Fungi incertae sedis</taxon>
        <taxon>Microsporidia</taxon>
        <taxon>Nematocida</taxon>
    </lineage>
</organism>
<protein>
    <recommendedName>
        <fullName evidence="6">Importin N-terminal domain-containing protein</fullName>
    </recommendedName>
</protein>
<evidence type="ECO:0000256" key="1">
    <source>
        <dbReference type="ARBA" id="ARBA00004123"/>
    </source>
</evidence>
<keyword evidence="3" id="KW-0813">Transport</keyword>
<dbReference type="Pfam" id="PF18787">
    <property type="entry name" value="CRM1_repeat_3"/>
    <property type="match status" value="1"/>
</dbReference>
<dbReference type="GO" id="GO:0005049">
    <property type="term" value="F:nuclear export signal receptor activity"/>
    <property type="evidence" value="ECO:0007669"/>
    <property type="project" value="InterPro"/>
</dbReference>
<dbReference type="InterPro" id="IPR045065">
    <property type="entry name" value="XPO1/5"/>
</dbReference>
<dbReference type="Pfam" id="PF18777">
    <property type="entry name" value="CRM1_repeat"/>
    <property type="match status" value="1"/>
</dbReference>
<dbReference type="InterPro" id="IPR011989">
    <property type="entry name" value="ARM-like"/>
</dbReference>
<dbReference type="PANTHER" id="PTHR11223:SF3">
    <property type="entry name" value="EXPORTIN-5"/>
    <property type="match status" value="1"/>
</dbReference>
<proteinExistence type="inferred from homology"/>
<comment type="similarity">
    <text evidence="2">Belongs to the exportin family.</text>
</comment>
<comment type="caution">
    <text evidence="7">The sequence shown here is derived from an EMBL/GenBank/DDBJ whole genome shotgun (WGS) entry which is preliminary data.</text>
</comment>
<evidence type="ECO:0000313" key="8">
    <source>
        <dbReference type="Proteomes" id="UP000054524"/>
    </source>
</evidence>
<dbReference type="GO" id="GO:0005634">
    <property type="term" value="C:nucleus"/>
    <property type="evidence" value="ECO:0007669"/>
    <property type="project" value="UniProtKB-SubCell"/>
</dbReference>
<dbReference type="GO" id="GO:0042565">
    <property type="term" value="C:RNA nuclear export complex"/>
    <property type="evidence" value="ECO:0007669"/>
    <property type="project" value="TreeGrafter"/>
</dbReference>
<dbReference type="InterPro" id="IPR041123">
    <property type="entry name" value="CRM1_repeat"/>
</dbReference>
<keyword evidence="5" id="KW-0539">Nucleus</keyword>
<dbReference type="AlphaFoldDB" id="A0A086J520"/>
<dbReference type="PROSITE" id="PS50166">
    <property type="entry name" value="IMPORTIN_B_NT"/>
    <property type="match status" value="1"/>
</dbReference>
<keyword evidence="8" id="KW-1185">Reference proteome</keyword>
<evidence type="ECO:0000259" key="6">
    <source>
        <dbReference type="PROSITE" id="PS50166"/>
    </source>
</evidence>
<sequence length="960" mass="108487">MEKLLECSNEFDVELFDYVVTTFYNPMDKEHKRAERVLLQYREHPDSWAHTSAVVKESKDARAKVFAVQVLERAVKIRWTMLTEDQKKGAREYVVDKILELSMQGQPESKVLVKQFNQVLIEIIKREWPEKWPTLIGDLLDASKGDCGVCSNSFNLLGLLCDTIFNFHESLVSERVSVLQLHMKNELGSIYEMAMNILDKVSTGEIFVPNDLTTSALSLLLLMVPQLPAECLFQSNLLDIIGKYIESEFAILAVQLMRSVIARKEECASNEIFMGALRKCFVSVGAFFEKYFRMFNDAHNGGIKAHYAEFLPKDVNLIREMVLFYGVAYKYCRELEKTPCNTSVPLELMLEISQVSDFELFRLCLELWSLFVKDLFLEFPFVPAPSKAPAGLRRIHYAEILSSLVPVLVSQMQRPEEVIIAENEDGEIVLEKLADTEYIMHHKEMNEIIYHISAMTAGGLGPYFCSEVNKLRTGKWTRDRLNKVCWAAGSIAGTSSPMGEKEFLTQIIQGLLAMCEKEEEEGNRAVVASCLMYILVRNPLYLKTYPLLLEAICNKMLQFIIDVDLVGVSEMACDTLLKIMSSCSAVLKVPLAAGKNCYVLDIFPLIPKVLKVLKPYLAEVLFEALSYLSEDYIDKLLQQPFMDLFTPSVDNVDDLQRIVHAVRLIKVVCTVEISEEFYNSREPVIGRALGQIHTVYTMLPDEAVQPHMLNRSLVILKKEILSLYSTIAKHFSINFVLEELLRVCSLVYAKPLSISAAASVEKLGLLAELCRRTVEGTASLVDAVAGPVAQQVFAAPEEKEEEMKAFYKMLCASIRFNPQINNLQMIEWLAMGVGHSNREIYEECIEVLAKVIEKTSIEIVQQGYLGLLECILGTALDKDHEGGISALLVSLSLLIKYSIDGKCPSQMQVLEVFGGKLHSIFPHINPKDIEEFIGRCYRNADSHNGLLTTISDFRVKIKTI</sequence>
<evidence type="ECO:0000313" key="7">
    <source>
        <dbReference type="EMBL" id="KFG27238.1"/>
    </source>
</evidence>
<dbReference type="Pfam" id="PF03810">
    <property type="entry name" value="IBN_N"/>
    <property type="match status" value="1"/>
</dbReference>
<accession>A0A086J520</accession>
<evidence type="ECO:0000256" key="2">
    <source>
        <dbReference type="ARBA" id="ARBA00009466"/>
    </source>
</evidence>
<dbReference type="InterPro" id="IPR041235">
    <property type="entry name" value="Exp1_repeat_2"/>
</dbReference>
<dbReference type="InterPro" id="IPR013598">
    <property type="entry name" value="Exportin-1/Importin-b-like"/>
</dbReference>
<keyword evidence="4" id="KW-0653">Protein transport</keyword>
<gene>
    <name evidence="7" type="ORF">NESG_00315</name>
</gene>
<dbReference type="Proteomes" id="UP000054524">
    <property type="component" value="Unassembled WGS sequence"/>
</dbReference>
<reference evidence="7 8" key="1">
    <citation type="journal article" date="2014" name="Genome Announc.">
        <title>Genome Sequence of the Microsporidian Species Nematocida sp1 Strain ERTm6 (ATCC PRA-372).</title>
        <authorList>
            <person name="Bakowski M.A."/>
            <person name="Priest M."/>
            <person name="Young S."/>
            <person name="Cuomo C.A."/>
            <person name="Troemel E.R."/>
        </authorList>
    </citation>
    <scope>NUCLEOTIDE SEQUENCE [LARGE SCALE GENOMIC DNA]</scope>
    <source>
        <strain evidence="7 8">ERTm6</strain>
    </source>
</reference>
<dbReference type="GeneID" id="77675288"/>
<comment type="subcellular location">
    <subcellularLocation>
        <location evidence="1">Nucleus</location>
    </subcellularLocation>
</comment>
<dbReference type="PANTHER" id="PTHR11223">
    <property type="entry name" value="EXPORTIN 1/5"/>
    <property type="match status" value="1"/>
</dbReference>
<dbReference type="InterPro" id="IPR001494">
    <property type="entry name" value="Importin-beta_N"/>
</dbReference>
<evidence type="ECO:0000256" key="3">
    <source>
        <dbReference type="ARBA" id="ARBA00022448"/>
    </source>
</evidence>
<dbReference type="InterPro" id="IPR014877">
    <property type="entry name" value="XPO1_C_dom"/>
</dbReference>
<evidence type="ECO:0000256" key="4">
    <source>
        <dbReference type="ARBA" id="ARBA00022927"/>
    </source>
</evidence>
<dbReference type="HOGENOM" id="CLU_018828_0_0_1"/>